<protein>
    <recommendedName>
        <fullName evidence="3">DUF1491 domain-containing protein</fullName>
    </recommendedName>
</protein>
<comment type="caution">
    <text evidence="1">The sequence shown here is derived from an EMBL/GenBank/DDBJ whole genome shotgun (WGS) entry which is preliminary data.</text>
</comment>
<evidence type="ECO:0008006" key="3">
    <source>
        <dbReference type="Google" id="ProtNLM"/>
    </source>
</evidence>
<evidence type="ECO:0000313" key="2">
    <source>
        <dbReference type="Proteomes" id="UP000218366"/>
    </source>
</evidence>
<dbReference type="OrthoDB" id="9809136at2"/>
<name>A0A2A4B8R5_9SPHN</name>
<dbReference type="AlphaFoldDB" id="A0A2A4B8R5"/>
<gene>
    <name evidence="1" type="ORF">COC42_09720</name>
</gene>
<reference evidence="1 2" key="1">
    <citation type="submission" date="2017-09" db="EMBL/GenBank/DDBJ databases">
        <title>Sphingomonas spermidinifaciens 9NM-10, whole genome shotgun sequence.</title>
        <authorList>
            <person name="Feng G."/>
            <person name="Zhu H."/>
        </authorList>
    </citation>
    <scope>NUCLEOTIDE SEQUENCE [LARGE SCALE GENOMIC DNA]</scope>
    <source>
        <strain evidence="1 2">9NM-10</strain>
    </source>
</reference>
<dbReference type="EMBL" id="NWMW01000001">
    <property type="protein sequence ID" value="PCD04831.1"/>
    <property type="molecule type" value="Genomic_DNA"/>
</dbReference>
<dbReference type="Proteomes" id="UP000218366">
    <property type="component" value="Unassembled WGS sequence"/>
</dbReference>
<proteinExistence type="predicted"/>
<dbReference type="Gene3D" id="3.40.1530.20">
    <property type="entry name" value="Protein of unknown function (DUF1491)"/>
    <property type="match status" value="1"/>
</dbReference>
<accession>A0A2A4B8R5</accession>
<sequence>MRVSALVRRAHQAGGSAMILAKGDPTGGAILVLLLDRGMNPRFRERGLGEAGRLIESGPVDADPVAAAEYWQRRRARDPDLWVVEVDVASGDRLADETIASG</sequence>
<dbReference type="InterPro" id="IPR009964">
    <property type="entry name" value="DUF1491"/>
</dbReference>
<organism evidence="1 2">
    <name type="scientific">Sphingomonas spermidinifaciens</name>
    <dbReference type="NCBI Taxonomy" id="1141889"/>
    <lineage>
        <taxon>Bacteria</taxon>
        <taxon>Pseudomonadati</taxon>
        <taxon>Pseudomonadota</taxon>
        <taxon>Alphaproteobacteria</taxon>
        <taxon>Sphingomonadales</taxon>
        <taxon>Sphingomonadaceae</taxon>
        <taxon>Sphingomonas</taxon>
    </lineage>
</organism>
<evidence type="ECO:0000313" key="1">
    <source>
        <dbReference type="EMBL" id="PCD04831.1"/>
    </source>
</evidence>
<dbReference type="Pfam" id="PF07372">
    <property type="entry name" value="DUF1491"/>
    <property type="match status" value="1"/>
</dbReference>
<keyword evidence="2" id="KW-1185">Reference proteome</keyword>